<accession>A0A0A9HS79</accession>
<reference evidence="1" key="2">
    <citation type="journal article" date="2015" name="Data Brief">
        <title>Shoot transcriptome of the giant reed, Arundo donax.</title>
        <authorList>
            <person name="Barrero R.A."/>
            <person name="Guerrero F.D."/>
            <person name="Moolhuijzen P."/>
            <person name="Goolsby J.A."/>
            <person name="Tidwell J."/>
            <person name="Bellgard S.E."/>
            <person name="Bellgard M.I."/>
        </authorList>
    </citation>
    <scope>NUCLEOTIDE SEQUENCE</scope>
    <source>
        <tissue evidence="1">Shoot tissue taken approximately 20 cm above the soil surface</tissue>
    </source>
</reference>
<dbReference type="AlphaFoldDB" id="A0A0A9HS79"/>
<dbReference type="EMBL" id="GBRH01158324">
    <property type="protein sequence ID" value="JAE39572.1"/>
    <property type="molecule type" value="Transcribed_RNA"/>
</dbReference>
<proteinExistence type="predicted"/>
<name>A0A0A9HS79_ARUDO</name>
<reference evidence="1" key="1">
    <citation type="submission" date="2014-09" db="EMBL/GenBank/DDBJ databases">
        <authorList>
            <person name="Magalhaes I.L.F."/>
            <person name="Oliveira U."/>
            <person name="Santos F.R."/>
            <person name="Vidigal T.H.D.A."/>
            <person name="Brescovit A.D."/>
            <person name="Santos A.J."/>
        </authorList>
    </citation>
    <scope>NUCLEOTIDE SEQUENCE</scope>
    <source>
        <tissue evidence="1">Shoot tissue taken approximately 20 cm above the soil surface</tissue>
    </source>
</reference>
<protein>
    <submittedName>
        <fullName evidence="1">Uncharacterized protein</fullName>
    </submittedName>
</protein>
<evidence type="ECO:0000313" key="1">
    <source>
        <dbReference type="EMBL" id="JAE39572.1"/>
    </source>
</evidence>
<organism evidence="1">
    <name type="scientific">Arundo donax</name>
    <name type="common">Giant reed</name>
    <name type="synonym">Donax arundinaceus</name>
    <dbReference type="NCBI Taxonomy" id="35708"/>
    <lineage>
        <taxon>Eukaryota</taxon>
        <taxon>Viridiplantae</taxon>
        <taxon>Streptophyta</taxon>
        <taxon>Embryophyta</taxon>
        <taxon>Tracheophyta</taxon>
        <taxon>Spermatophyta</taxon>
        <taxon>Magnoliopsida</taxon>
        <taxon>Liliopsida</taxon>
        <taxon>Poales</taxon>
        <taxon>Poaceae</taxon>
        <taxon>PACMAD clade</taxon>
        <taxon>Arundinoideae</taxon>
        <taxon>Arundineae</taxon>
        <taxon>Arundo</taxon>
    </lineage>
</organism>
<sequence>MKCYRIYNIFRRKHSLYFSPYGINGIGLHNWHQSKTLIAYSDNSHYFHHNPNITYISGRLFSTLYQQN</sequence>